<protein>
    <submittedName>
        <fullName evidence="4">ATP-binding protein</fullName>
    </submittedName>
</protein>
<keyword evidence="5" id="KW-1185">Reference proteome</keyword>
<dbReference type="EMBL" id="QWKP01000210">
    <property type="protein sequence ID" value="RHA38821.1"/>
    <property type="molecule type" value="Genomic_DNA"/>
</dbReference>
<keyword evidence="1" id="KW-0418">Kinase</keyword>
<dbReference type="Gene3D" id="3.30.565.10">
    <property type="entry name" value="Histidine kinase-like ATPase, C-terminal domain"/>
    <property type="match status" value="1"/>
</dbReference>
<accession>A0A413RJJ9</accession>
<dbReference type="InterPro" id="IPR036890">
    <property type="entry name" value="HATPase_C_sf"/>
</dbReference>
<dbReference type="SUPFAM" id="SSF55874">
    <property type="entry name" value="ATPase domain of HSP90 chaperone/DNA topoisomerase II/histidine kinase"/>
    <property type="match status" value="1"/>
</dbReference>
<evidence type="ECO:0000256" key="1">
    <source>
        <dbReference type="ARBA" id="ARBA00022527"/>
    </source>
</evidence>
<dbReference type="Pfam" id="PF13581">
    <property type="entry name" value="HATPase_c_2"/>
    <property type="match status" value="1"/>
</dbReference>
<organism evidence="4 5">
    <name type="scientific">Cellulomonas rhizosphaerae</name>
    <dbReference type="NCBI Taxonomy" id="2293719"/>
    <lineage>
        <taxon>Bacteria</taxon>
        <taxon>Bacillati</taxon>
        <taxon>Actinomycetota</taxon>
        <taxon>Actinomycetes</taxon>
        <taxon>Micrococcales</taxon>
        <taxon>Cellulomonadaceae</taxon>
        <taxon>Cellulomonas</taxon>
    </lineage>
</organism>
<dbReference type="PANTHER" id="PTHR35526:SF3">
    <property type="entry name" value="ANTI-SIGMA-F FACTOR RSBW"/>
    <property type="match status" value="1"/>
</dbReference>
<dbReference type="CDD" id="cd16936">
    <property type="entry name" value="HATPase_RsbW-like"/>
    <property type="match status" value="1"/>
</dbReference>
<evidence type="ECO:0000313" key="4">
    <source>
        <dbReference type="EMBL" id="RHA38821.1"/>
    </source>
</evidence>
<dbReference type="GO" id="GO:0005524">
    <property type="term" value="F:ATP binding"/>
    <property type="evidence" value="ECO:0007669"/>
    <property type="project" value="UniProtKB-KW"/>
</dbReference>
<feature type="domain" description="Histidine kinase/HSP90-like ATPase" evidence="3">
    <location>
        <begin position="65"/>
        <end position="175"/>
    </location>
</feature>
<dbReference type="OrthoDB" id="3297757at2"/>
<keyword evidence="1" id="KW-0723">Serine/threonine-protein kinase</keyword>
<proteinExistence type="predicted"/>
<dbReference type="GO" id="GO:0004674">
    <property type="term" value="F:protein serine/threonine kinase activity"/>
    <property type="evidence" value="ECO:0007669"/>
    <property type="project" value="UniProtKB-KW"/>
</dbReference>
<dbReference type="PANTHER" id="PTHR35526">
    <property type="entry name" value="ANTI-SIGMA-F FACTOR RSBW-RELATED"/>
    <property type="match status" value="1"/>
</dbReference>
<feature type="region of interest" description="Disordered" evidence="2">
    <location>
        <begin position="1"/>
        <end position="47"/>
    </location>
</feature>
<dbReference type="AlphaFoldDB" id="A0A413RJJ9"/>
<comment type="caution">
    <text evidence="4">The sequence shown here is derived from an EMBL/GenBank/DDBJ whole genome shotgun (WGS) entry which is preliminary data.</text>
</comment>
<gene>
    <name evidence="4" type="ORF">D1825_13095</name>
</gene>
<reference evidence="4 5" key="1">
    <citation type="submission" date="2018-08" db="EMBL/GenBank/DDBJ databases">
        <title>Cellulomonas rhizosphaerae sp. nov., a novel actinomycete isolated from soil.</title>
        <authorList>
            <person name="Tian Y."/>
        </authorList>
    </citation>
    <scope>NUCLEOTIDE SEQUENCE [LARGE SCALE GENOMIC DNA]</scope>
    <source>
        <strain evidence="4 5">NEAU-TCZ24</strain>
    </source>
</reference>
<name>A0A413RJJ9_9CELL</name>
<keyword evidence="4" id="KW-0547">Nucleotide-binding</keyword>
<dbReference type="Proteomes" id="UP000283374">
    <property type="component" value="Unassembled WGS sequence"/>
</dbReference>
<dbReference type="InterPro" id="IPR050267">
    <property type="entry name" value="Anti-sigma-factor_SerPK"/>
</dbReference>
<feature type="compositionally biased region" description="Polar residues" evidence="2">
    <location>
        <begin position="13"/>
        <end position="31"/>
    </location>
</feature>
<evidence type="ECO:0000256" key="2">
    <source>
        <dbReference type="SAM" id="MobiDB-lite"/>
    </source>
</evidence>
<keyword evidence="1" id="KW-0808">Transferase</keyword>
<evidence type="ECO:0000313" key="5">
    <source>
        <dbReference type="Proteomes" id="UP000283374"/>
    </source>
</evidence>
<dbReference type="InterPro" id="IPR003594">
    <property type="entry name" value="HATPase_dom"/>
</dbReference>
<sequence length="180" mass="19306">MGAEASRARGLAGQSSRRSPTVGHVNSQTTPPDDGASLDGGLRTSRPPASFVPVHRWVIDSLGELSALRHALQDQINTRDHAATDRDLGQVAQDLVLVASELATNAIRHGRPPTIVQLLQDGPRFLLTVADRDLGSEPRIAGDRPPGEGGFGLQIARRLSREVGWYRTDAVKVIWAEIGA</sequence>
<keyword evidence="4" id="KW-0067">ATP-binding</keyword>
<evidence type="ECO:0000259" key="3">
    <source>
        <dbReference type="Pfam" id="PF13581"/>
    </source>
</evidence>